<keyword evidence="3" id="KW-1185">Reference proteome</keyword>
<evidence type="ECO:0000313" key="3">
    <source>
        <dbReference type="Proteomes" id="UP000266313"/>
    </source>
</evidence>
<dbReference type="KEGG" id="mmai:sS8_3492"/>
<evidence type="ECO:0000313" key="2">
    <source>
        <dbReference type="EMBL" id="BBA35429.1"/>
    </source>
</evidence>
<dbReference type="InterPro" id="IPR002934">
    <property type="entry name" value="Polymerase_NTP_transf_dom"/>
</dbReference>
<accession>A0A250L066</accession>
<reference evidence="2 3" key="1">
    <citation type="submission" date="2016-12" db="EMBL/GenBank/DDBJ databases">
        <title>Genome sequencing of Methylocaldum marinum.</title>
        <authorList>
            <person name="Takeuchi M."/>
            <person name="Kamagata Y."/>
            <person name="Hiraoka S."/>
            <person name="Oshima K."/>
            <person name="Hattori M."/>
            <person name="Iwasaki W."/>
        </authorList>
    </citation>
    <scope>NUCLEOTIDE SEQUENCE [LARGE SCALE GENOMIC DNA]</scope>
    <source>
        <strain evidence="2 3">S8</strain>
    </source>
</reference>
<evidence type="ECO:0000259" key="1">
    <source>
        <dbReference type="Pfam" id="PF01909"/>
    </source>
</evidence>
<proteinExistence type="predicted"/>
<dbReference type="Proteomes" id="UP000266313">
    <property type="component" value="Chromosome"/>
</dbReference>
<protein>
    <recommendedName>
        <fullName evidence="1">Polymerase nucleotidyl transferase domain-containing protein</fullName>
    </recommendedName>
</protein>
<organism evidence="2 3">
    <name type="scientific">Methylocaldum marinum</name>
    <dbReference type="NCBI Taxonomy" id="1432792"/>
    <lineage>
        <taxon>Bacteria</taxon>
        <taxon>Pseudomonadati</taxon>
        <taxon>Pseudomonadota</taxon>
        <taxon>Gammaproteobacteria</taxon>
        <taxon>Methylococcales</taxon>
        <taxon>Methylococcaceae</taxon>
        <taxon>Methylocaldum</taxon>
    </lineage>
</organism>
<feature type="domain" description="Polymerase nucleotidyl transferase" evidence="1">
    <location>
        <begin position="130"/>
        <end position="164"/>
    </location>
</feature>
<sequence>MFPFLFSTTEFAVNYQPRDFIETHDGLIFAVVDGLPEDDRVLCFLRYAPIGGKLAKMGTDQANAYLQSRAPRYLFLSERLDARLHAVPLADIRRHYRPRERVRELLNSEPRDEIERKAVSLLQKFGALGVEIGRIGLTGSLLIGVQTPKSDLDFVIYGRKAFFEARDIVGRLIGSGELQELNDAAWRDAYDRRGCALGFEEFLRHERRKLNKAMIGGTKFDITLIAEPLSMESGPVRKLGPILIRAEVADAACAFDYPARYRLNHAEFAEAVSFTHTYAGQALAGETVEISGLLEESPSGKRRIVVGSSREASGEYIKVVSWANSPHPDRQT</sequence>
<name>A0A250L066_9GAMM</name>
<dbReference type="Pfam" id="PF01909">
    <property type="entry name" value="NTP_transf_2"/>
    <property type="match status" value="1"/>
</dbReference>
<dbReference type="EMBL" id="AP017928">
    <property type="protein sequence ID" value="BBA35429.1"/>
    <property type="molecule type" value="Genomic_DNA"/>
</dbReference>
<dbReference type="GO" id="GO:0016779">
    <property type="term" value="F:nucleotidyltransferase activity"/>
    <property type="evidence" value="ECO:0007669"/>
    <property type="project" value="InterPro"/>
</dbReference>
<dbReference type="AlphaFoldDB" id="A0A250L066"/>
<gene>
    <name evidence="2" type="ORF">sS8_3492</name>
</gene>